<dbReference type="InterPro" id="IPR038883">
    <property type="entry name" value="AN11006-like"/>
</dbReference>
<dbReference type="OrthoDB" id="4839666at2759"/>
<reference evidence="3 4" key="1">
    <citation type="submission" date="2016-09" db="EMBL/GenBank/DDBJ databases">
        <authorList>
            <person name="Capua I."/>
            <person name="De Benedictis P."/>
            <person name="Joannis T."/>
            <person name="Lombin L.H."/>
            <person name="Cattoli G."/>
        </authorList>
    </citation>
    <scope>NUCLEOTIDE SEQUENCE [LARGE SCALE GENOMIC DNA]</scope>
    <source>
        <strain evidence="3 4">IMI 309357</strain>
    </source>
</reference>
<evidence type="ECO:0000313" key="3">
    <source>
        <dbReference type="EMBL" id="OHE92922.1"/>
    </source>
</evidence>
<evidence type="ECO:0000259" key="2">
    <source>
        <dbReference type="Pfam" id="PF24864"/>
    </source>
</evidence>
<dbReference type="InterPro" id="IPR056632">
    <property type="entry name" value="DUF7730"/>
</dbReference>
<feature type="non-terminal residue" evidence="3">
    <location>
        <position position="1"/>
    </location>
</feature>
<dbReference type="PANTHER" id="PTHR42085:SF1">
    <property type="entry name" value="F-BOX DOMAIN-CONTAINING PROTEIN"/>
    <property type="match status" value="1"/>
</dbReference>
<dbReference type="EMBL" id="MJBS01000133">
    <property type="protein sequence ID" value="OHE92922.1"/>
    <property type="molecule type" value="Genomic_DNA"/>
</dbReference>
<evidence type="ECO:0000313" key="4">
    <source>
        <dbReference type="Proteomes" id="UP000176998"/>
    </source>
</evidence>
<organism evidence="3 4">
    <name type="scientific">Colletotrichum orchidophilum</name>
    <dbReference type="NCBI Taxonomy" id="1209926"/>
    <lineage>
        <taxon>Eukaryota</taxon>
        <taxon>Fungi</taxon>
        <taxon>Dikarya</taxon>
        <taxon>Ascomycota</taxon>
        <taxon>Pezizomycotina</taxon>
        <taxon>Sordariomycetes</taxon>
        <taxon>Hypocreomycetidae</taxon>
        <taxon>Glomerellales</taxon>
        <taxon>Glomerellaceae</taxon>
        <taxon>Colletotrichum</taxon>
    </lineage>
</organism>
<evidence type="ECO:0000256" key="1">
    <source>
        <dbReference type="SAM" id="MobiDB-lite"/>
    </source>
</evidence>
<feature type="compositionally biased region" description="Basic and acidic residues" evidence="1">
    <location>
        <begin position="305"/>
        <end position="318"/>
    </location>
</feature>
<dbReference type="PANTHER" id="PTHR42085">
    <property type="entry name" value="F-BOX DOMAIN-CONTAINING PROTEIN"/>
    <property type="match status" value="1"/>
</dbReference>
<dbReference type="GeneID" id="34564921"/>
<name>A0A1G4AV36_9PEZI</name>
<comment type="caution">
    <text evidence="3">The sequence shown here is derived from an EMBL/GenBank/DDBJ whole genome shotgun (WGS) entry which is preliminary data.</text>
</comment>
<accession>A0A1G4AV36</accession>
<dbReference type="Proteomes" id="UP000176998">
    <property type="component" value="Unassembled WGS sequence"/>
</dbReference>
<gene>
    <name evidence="3" type="ORF">CORC01_11789</name>
</gene>
<proteinExistence type="predicted"/>
<protein>
    <recommendedName>
        <fullName evidence="2">DUF7730 domain-containing protein</fullName>
    </recommendedName>
</protein>
<dbReference type="STRING" id="1209926.A0A1G4AV36"/>
<feature type="region of interest" description="Disordered" evidence="1">
    <location>
        <begin position="286"/>
        <end position="325"/>
    </location>
</feature>
<dbReference type="AlphaFoldDB" id="A0A1G4AV36"/>
<feature type="domain" description="DUF7730" evidence="2">
    <location>
        <begin position="14"/>
        <end position="135"/>
    </location>
</feature>
<keyword evidence="4" id="KW-1185">Reference proteome</keyword>
<dbReference type="RefSeq" id="XP_022470090.1">
    <property type="nucleotide sequence ID" value="XM_022623411.1"/>
</dbReference>
<dbReference type="Pfam" id="PF24864">
    <property type="entry name" value="DUF7730"/>
    <property type="match status" value="1"/>
</dbReference>
<sequence length="325" mass="37087">HDQNFARYSQPFRFLDLPPELRSKIYETAVVCQDVVRVAKPPHKDTCACRKQLTIARHQNGVGVNPDKRPVAELLRTCKKIRHETSGMFFNHNTFGLHDLKTLVLWLEVIGSANRAVLRTLTIERDCSADLRIRRPMWMVGHTSNFYTSDPTAPRGDPYRITTTRVGELLSESFLLETLQLPCNYNFWQLPPLTIHRSDTEYVVGEVNIARRIAETLVEDFAPFFQNSLLLGRSAEQLSRVIIVVIINRKDYFMSPNSDSEDDWYRSEETSGHLNILLQQLQHKLRDSGDGVPATSSTTGLQRKAHTEEGGIREKDGRSILQGQS</sequence>